<accession>A0A1M6FJG2</accession>
<name>A0A1M6FJG2_9BACE</name>
<protein>
    <submittedName>
        <fullName evidence="1">Uncharacterized protein</fullName>
    </submittedName>
</protein>
<proteinExistence type="predicted"/>
<evidence type="ECO:0000313" key="2">
    <source>
        <dbReference type="Proteomes" id="UP000184192"/>
    </source>
</evidence>
<organism evidence="1 2">
    <name type="scientific">Bacteroides stercorirosoris</name>
    <dbReference type="NCBI Taxonomy" id="871324"/>
    <lineage>
        <taxon>Bacteria</taxon>
        <taxon>Pseudomonadati</taxon>
        <taxon>Bacteroidota</taxon>
        <taxon>Bacteroidia</taxon>
        <taxon>Bacteroidales</taxon>
        <taxon>Bacteroidaceae</taxon>
        <taxon>Bacteroides</taxon>
    </lineage>
</organism>
<dbReference type="Proteomes" id="UP000184192">
    <property type="component" value="Unassembled WGS sequence"/>
</dbReference>
<keyword evidence="2" id="KW-1185">Reference proteome</keyword>
<dbReference type="AlphaFoldDB" id="A0A1M6FJG2"/>
<sequence>MNRDKALLTPSVGVFWGNESRNGGYKISISVIFLCFEIELLMF</sequence>
<evidence type="ECO:0000313" key="1">
    <source>
        <dbReference type="EMBL" id="SHI97870.1"/>
    </source>
</evidence>
<reference evidence="2" key="1">
    <citation type="submission" date="2016-11" db="EMBL/GenBank/DDBJ databases">
        <authorList>
            <person name="Varghese N."/>
            <person name="Submissions S."/>
        </authorList>
    </citation>
    <scope>NUCLEOTIDE SEQUENCE [LARGE SCALE GENOMIC DNA]</scope>
    <source>
        <strain evidence="2">DSM 26884</strain>
    </source>
</reference>
<gene>
    <name evidence="1" type="ORF">SAMN05444350_11267</name>
</gene>
<dbReference type="EMBL" id="FQZN01000012">
    <property type="protein sequence ID" value="SHI97870.1"/>
    <property type="molecule type" value="Genomic_DNA"/>
</dbReference>